<reference evidence="1 2" key="1">
    <citation type="submission" date="2024-04" db="EMBL/GenBank/DDBJ databases">
        <title>whole genome sequencing of Lutimonas vermicola strain IMCC1616.</title>
        <authorList>
            <person name="Bae S.S."/>
        </authorList>
    </citation>
    <scope>NUCLEOTIDE SEQUENCE [LARGE SCALE GENOMIC DNA]</scope>
    <source>
        <strain evidence="1 2">IMCC1616</strain>
    </source>
</reference>
<organism evidence="1 2">
    <name type="scientific">Lutimonas vermicola</name>
    <dbReference type="NCBI Taxonomy" id="414288"/>
    <lineage>
        <taxon>Bacteria</taxon>
        <taxon>Pseudomonadati</taxon>
        <taxon>Bacteroidota</taxon>
        <taxon>Flavobacteriia</taxon>
        <taxon>Flavobacteriales</taxon>
        <taxon>Flavobacteriaceae</taxon>
        <taxon>Lutimonas</taxon>
    </lineage>
</organism>
<name>A0ABU9L0D0_9FLAO</name>
<gene>
    <name evidence="1" type="ORF">AABB81_02815</name>
</gene>
<evidence type="ECO:0000313" key="2">
    <source>
        <dbReference type="Proteomes" id="UP001474120"/>
    </source>
</evidence>
<accession>A0ABU9L0D0</accession>
<dbReference type="RefSeq" id="WP_342158450.1">
    <property type="nucleotide sequence ID" value="NZ_JBCDNA010000001.1"/>
</dbReference>
<proteinExistence type="predicted"/>
<dbReference type="Proteomes" id="UP001474120">
    <property type="component" value="Unassembled WGS sequence"/>
</dbReference>
<protein>
    <submittedName>
        <fullName evidence="1">Uncharacterized protein</fullName>
    </submittedName>
</protein>
<sequence>MNYANYFSVVTKDNGQPNLSADQFRRMMNIVFIEGVIQGIKRIKEKETGQYFKYDVLIFKHDSVLTELTGNLKPNELLKEMYRLSRS</sequence>
<evidence type="ECO:0000313" key="1">
    <source>
        <dbReference type="EMBL" id="MEL4454811.1"/>
    </source>
</evidence>
<comment type="caution">
    <text evidence="1">The sequence shown here is derived from an EMBL/GenBank/DDBJ whole genome shotgun (WGS) entry which is preliminary data.</text>
</comment>
<keyword evidence="2" id="KW-1185">Reference proteome</keyword>
<dbReference type="EMBL" id="JBCDNA010000001">
    <property type="protein sequence ID" value="MEL4454811.1"/>
    <property type="molecule type" value="Genomic_DNA"/>
</dbReference>